<reference evidence="9" key="1">
    <citation type="submission" date="2015-02" db="EMBL/GenBank/DDBJ databases">
        <title>Genome sequencing for Strongylocentrotus purpuratus.</title>
        <authorList>
            <person name="Murali S."/>
            <person name="Liu Y."/>
            <person name="Vee V."/>
            <person name="English A."/>
            <person name="Wang M."/>
            <person name="Skinner E."/>
            <person name="Han Y."/>
            <person name="Muzny D.M."/>
            <person name="Worley K.C."/>
            <person name="Gibbs R.A."/>
        </authorList>
    </citation>
    <scope>NUCLEOTIDE SEQUENCE</scope>
</reference>
<dbReference type="InParanoid" id="A0A7M7NZG4"/>
<evidence type="ECO:0000256" key="4">
    <source>
        <dbReference type="ARBA" id="ARBA00023136"/>
    </source>
</evidence>
<sequence length="225" mass="24660">MTKGHGEQTTDESLSTSTSMSIPSRYPSISETMATKKDGSKKTDYGSLPLEASEQDRKPLLGPSKKNIPGFIQVRHQMAILVFLGMTAVCAMRQNVSVAMVAMVNGSYVTYDEPLGNESLEGVETCAESLAVNSTTEQTSSGEFLWDTQTQELLLAGFFYGYIFTQIPGGWLSDKFGMKWVLGFGFLLSSVCTLLGPVAAYAGTEWYFVTRFFSGLGEVRKDRQD</sequence>
<feature type="region of interest" description="Disordered" evidence="5">
    <location>
        <begin position="1"/>
        <end position="62"/>
    </location>
</feature>
<dbReference type="OrthoDB" id="10068056at2759"/>
<keyword evidence="3 6" id="KW-1133">Transmembrane helix</keyword>
<feature type="transmembrane region" description="Helical" evidence="6">
    <location>
        <begin position="153"/>
        <end position="173"/>
    </location>
</feature>
<comment type="subcellular location">
    <subcellularLocation>
        <location evidence="1">Membrane</location>
        <topology evidence="1">Multi-pass membrane protein</topology>
    </subcellularLocation>
</comment>
<dbReference type="InterPro" id="IPR011701">
    <property type="entry name" value="MFS"/>
</dbReference>
<dbReference type="OMA" id="NTTINSC"/>
<reference evidence="8" key="2">
    <citation type="submission" date="2021-01" db="UniProtKB">
        <authorList>
            <consortium name="EnsemblMetazoa"/>
        </authorList>
    </citation>
    <scope>IDENTIFICATION</scope>
</reference>
<evidence type="ECO:0000256" key="3">
    <source>
        <dbReference type="ARBA" id="ARBA00022989"/>
    </source>
</evidence>
<dbReference type="PANTHER" id="PTHR11662">
    <property type="entry name" value="SOLUTE CARRIER FAMILY 17"/>
    <property type="match status" value="1"/>
</dbReference>
<dbReference type="InterPro" id="IPR020846">
    <property type="entry name" value="MFS_dom"/>
</dbReference>
<evidence type="ECO:0000256" key="2">
    <source>
        <dbReference type="ARBA" id="ARBA00022692"/>
    </source>
</evidence>
<dbReference type="InterPro" id="IPR036259">
    <property type="entry name" value="MFS_trans_sf"/>
</dbReference>
<evidence type="ECO:0000259" key="7">
    <source>
        <dbReference type="PROSITE" id="PS50850"/>
    </source>
</evidence>
<organism evidence="8 9">
    <name type="scientific">Strongylocentrotus purpuratus</name>
    <name type="common">Purple sea urchin</name>
    <dbReference type="NCBI Taxonomy" id="7668"/>
    <lineage>
        <taxon>Eukaryota</taxon>
        <taxon>Metazoa</taxon>
        <taxon>Echinodermata</taxon>
        <taxon>Eleutherozoa</taxon>
        <taxon>Echinozoa</taxon>
        <taxon>Echinoidea</taxon>
        <taxon>Euechinoidea</taxon>
        <taxon>Echinacea</taxon>
        <taxon>Camarodonta</taxon>
        <taxon>Echinidea</taxon>
        <taxon>Strongylocentrotidae</taxon>
        <taxon>Strongylocentrotus</taxon>
    </lineage>
</organism>
<evidence type="ECO:0000256" key="1">
    <source>
        <dbReference type="ARBA" id="ARBA00004141"/>
    </source>
</evidence>
<keyword evidence="2 6" id="KW-0812">Transmembrane</keyword>
<dbReference type="InterPro" id="IPR050382">
    <property type="entry name" value="MFS_Na/Anion_cotransporter"/>
</dbReference>
<dbReference type="GeneID" id="115924663"/>
<evidence type="ECO:0000313" key="9">
    <source>
        <dbReference type="Proteomes" id="UP000007110"/>
    </source>
</evidence>
<dbReference type="GO" id="GO:0022857">
    <property type="term" value="F:transmembrane transporter activity"/>
    <property type="evidence" value="ECO:0007669"/>
    <property type="project" value="InterPro"/>
</dbReference>
<dbReference type="EnsemblMetazoa" id="XM_030987386">
    <property type="protein sequence ID" value="XP_030843246"/>
    <property type="gene ID" value="LOC115924663"/>
</dbReference>
<feature type="domain" description="Major facilitator superfamily (MFS) profile" evidence="7">
    <location>
        <begin position="98"/>
        <end position="225"/>
    </location>
</feature>
<accession>A0A7M7NZG4</accession>
<feature type="compositionally biased region" description="Basic and acidic residues" evidence="5">
    <location>
        <begin position="34"/>
        <end position="44"/>
    </location>
</feature>
<feature type="transmembrane region" description="Helical" evidence="6">
    <location>
        <begin position="80"/>
        <end position="104"/>
    </location>
</feature>
<dbReference type="KEGG" id="spu:115924663"/>
<keyword evidence="9" id="KW-1185">Reference proteome</keyword>
<dbReference type="RefSeq" id="XP_030843246.1">
    <property type="nucleotide sequence ID" value="XM_030987386.1"/>
</dbReference>
<evidence type="ECO:0000313" key="8">
    <source>
        <dbReference type="EnsemblMetazoa" id="XP_030843246"/>
    </source>
</evidence>
<dbReference type="Gene3D" id="1.20.1250.20">
    <property type="entry name" value="MFS general substrate transporter like domains"/>
    <property type="match status" value="1"/>
</dbReference>
<evidence type="ECO:0000256" key="6">
    <source>
        <dbReference type="SAM" id="Phobius"/>
    </source>
</evidence>
<protein>
    <recommendedName>
        <fullName evidence="7">Major facilitator superfamily (MFS) profile domain-containing protein</fullName>
    </recommendedName>
</protein>
<dbReference type="SUPFAM" id="SSF103473">
    <property type="entry name" value="MFS general substrate transporter"/>
    <property type="match status" value="1"/>
</dbReference>
<keyword evidence="4 6" id="KW-0472">Membrane</keyword>
<dbReference type="PROSITE" id="PS50850">
    <property type="entry name" value="MFS"/>
    <property type="match status" value="1"/>
</dbReference>
<feature type="transmembrane region" description="Helical" evidence="6">
    <location>
        <begin position="180"/>
        <end position="202"/>
    </location>
</feature>
<dbReference type="GO" id="GO:0016020">
    <property type="term" value="C:membrane"/>
    <property type="evidence" value="ECO:0007669"/>
    <property type="project" value="UniProtKB-SubCell"/>
</dbReference>
<evidence type="ECO:0000256" key="5">
    <source>
        <dbReference type="SAM" id="MobiDB-lite"/>
    </source>
</evidence>
<dbReference type="PANTHER" id="PTHR11662:SF399">
    <property type="entry name" value="FI19708P1-RELATED"/>
    <property type="match status" value="1"/>
</dbReference>
<proteinExistence type="predicted"/>
<feature type="compositionally biased region" description="Low complexity" evidence="5">
    <location>
        <begin position="11"/>
        <end position="24"/>
    </location>
</feature>
<dbReference type="AlphaFoldDB" id="A0A7M7NZG4"/>
<dbReference type="Pfam" id="PF07690">
    <property type="entry name" value="MFS_1"/>
    <property type="match status" value="1"/>
</dbReference>
<dbReference type="Proteomes" id="UP000007110">
    <property type="component" value="Unassembled WGS sequence"/>
</dbReference>
<name>A0A7M7NZG4_STRPU</name>